<feature type="domain" description="HTH lacI-type" evidence="4">
    <location>
        <begin position="15"/>
        <end position="69"/>
    </location>
</feature>
<evidence type="ECO:0000313" key="6">
    <source>
        <dbReference type="Proteomes" id="UP000248090"/>
    </source>
</evidence>
<evidence type="ECO:0000256" key="3">
    <source>
        <dbReference type="ARBA" id="ARBA00023163"/>
    </source>
</evidence>
<dbReference type="Gene3D" id="1.10.260.40">
    <property type="entry name" value="lambda repressor-like DNA-binding domains"/>
    <property type="match status" value="1"/>
</dbReference>
<organism evidence="5 6">
    <name type="scientific">Pokkaliibacter plantistimulans</name>
    <dbReference type="NCBI Taxonomy" id="1635171"/>
    <lineage>
        <taxon>Bacteria</taxon>
        <taxon>Pseudomonadati</taxon>
        <taxon>Pseudomonadota</taxon>
        <taxon>Gammaproteobacteria</taxon>
        <taxon>Oceanospirillales</taxon>
        <taxon>Balneatrichaceae</taxon>
        <taxon>Pokkaliibacter</taxon>
    </lineage>
</organism>
<dbReference type="SUPFAM" id="SSF47413">
    <property type="entry name" value="lambda repressor-like DNA-binding domains"/>
    <property type="match status" value="1"/>
</dbReference>
<accession>A0ABX5M4W6</accession>
<dbReference type="InterPro" id="IPR000843">
    <property type="entry name" value="HTH_LacI"/>
</dbReference>
<evidence type="ECO:0000256" key="2">
    <source>
        <dbReference type="ARBA" id="ARBA00023125"/>
    </source>
</evidence>
<keyword evidence="3" id="KW-0804">Transcription</keyword>
<dbReference type="PROSITE" id="PS50932">
    <property type="entry name" value="HTH_LACI_2"/>
    <property type="match status" value="1"/>
</dbReference>
<name>A0ABX5M4W6_9GAMM</name>
<keyword evidence="1" id="KW-0805">Transcription regulation</keyword>
<evidence type="ECO:0000259" key="4">
    <source>
        <dbReference type="PROSITE" id="PS50932"/>
    </source>
</evidence>
<dbReference type="PANTHER" id="PTHR30146">
    <property type="entry name" value="LACI-RELATED TRANSCRIPTIONAL REPRESSOR"/>
    <property type="match status" value="1"/>
</dbReference>
<reference evidence="5 6" key="1">
    <citation type="submission" date="2015-03" db="EMBL/GenBank/DDBJ databases">
        <authorList>
            <person name="Krishnan R."/>
            <person name="Midha S."/>
            <person name="Patil P.B."/>
            <person name="Rameshkumar N."/>
        </authorList>
    </citation>
    <scope>NUCLEOTIDE SEQUENCE [LARGE SCALE GENOMIC DNA]</scope>
    <source>
        <strain evidence="5 6">L1E11</strain>
    </source>
</reference>
<dbReference type="EMBL" id="LAPT01000008">
    <property type="protein sequence ID" value="PXF32768.1"/>
    <property type="molecule type" value="Genomic_DNA"/>
</dbReference>
<dbReference type="Proteomes" id="UP000248090">
    <property type="component" value="Unassembled WGS sequence"/>
</dbReference>
<dbReference type="Pfam" id="PF13377">
    <property type="entry name" value="Peripla_BP_3"/>
    <property type="match status" value="1"/>
</dbReference>
<sequence>MKTPARAKRSAVGKVTLNDVAERVGVSAITISRALRTPEKVSEVLRQRIDEAVQELGYRPNYAARALASARSHTVVVLVPSLSNEVFVDTLSGIYETLHPRGYQVLIGNSRYSKEEEERLLSAYLTHNPDGILVTGFEHTAEVERLLANAGCPVVYMMEMDEQGQRPCVGFSQYECGLAMTNYLLQRGYQRIGFMAVQGDSRVLKRWQGYQDSLKQADRYDPRREYYVPDSSSVGLGAELLAQMLEQAPDLDAVFCCNDDLAQGALFYCQRHGIRVPEQLAIVGFNDLAASAWTVPSLTSIATPRYAIGKRAAELFLQLAEGQTPEQTAFDLGFELVARESA</sequence>
<dbReference type="CDD" id="cd01575">
    <property type="entry name" value="PBP1_GntR"/>
    <property type="match status" value="1"/>
</dbReference>
<keyword evidence="6" id="KW-1185">Reference proteome</keyword>
<dbReference type="Gene3D" id="3.40.50.2300">
    <property type="match status" value="2"/>
</dbReference>
<dbReference type="InterPro" id="IPR046335">
    <property type="entry name" value="LacI/GalR-like_sensor"/>
</dbReference>
<dbReference type="PROSITE" id="PS00356">
    <property type="entry name" value="HTH_LACI_1"/>
    <property type="match status" value="1"/>
</dbReference>
<dbReference type="Pfam" id="PF00356">
    <property type="entry name" value="LacI"/>
    <property type="match status" value="1"/>
</dbReference>
<protein>
    <recommendedName>
        <fullName evidence="4">HTH lacI-type domain-containing protein</fullName>
    </recommendedName>
</protein>
<dbReference type="RefSeq" id="WP_110185889.1">
    <property type="nucleotide sequence ID" value="NZ_CP177354.1"/>
</dbReference>
<evidence type="ECO:0000256" key="1">
    <source>
        <dbReference type="ARBA" id="ARBA00023015"/>
    </source>
</evidence>
<gene>
    <name evidence="5" type="ORF">WH50_02565</name>
</gene>
<proteinExistence type="predicted"/>
<dbReference type="InterPro" id="IPR010982">
    <property type="entry name" value="Lambda_DNA-bd_dom_sf"/>
</dbReference>
<dbReference type="PANTHER" id="PTHR30146:SF2">
    <property type="entry name" value="HTH-TYPE TRANSCRIPTIONAL REGULATOR GNTR"/>
    <property type="match status" value="1"/>
</dbReference>
<dbReference type="CDD" id="cd01392">
    <property type="entry name" value="HTH_LacI"/>
    <property type="match status" value="1"/>
</dbReference>
<dbReference type="SUPFAM" id="SSF53822">
    <property type="entry name" value="Periplasmic binding protein-like I"/>
    <property type="match status" value="1"/>
</dbReference>
<comment type="caution">
    <text evidence="5">The sequence shown here is derived from an EMBL/GenBank/DDBJ whole genome shotgun (WGS) entry which is preliminary data.</text>
</comment>
<dbReference type="InterPro" id="IPR028082">
    <property type="entry name" value="Peripla_BP_I"/>
</dbReference>
<dbReference type="SMART" id="SM00354">
    <property type="entry name" value="HTH_LACI"/>
    <property type="match status" value="1"/>
</dbReference>
<evidence type="ECO:0000313" key="5">
    <source>
        <dbReference type="EMBL" id="PXF32768.1"/>
    </source>
</evidence>
<keyword evidence="2" id="KW-0238">DNA-binding</keyword>